<proteinExistence type="predicted"/>
<keyword evidence="2" id="KW-1185">Reference proteome</keyword>
<dbReference type="EMBL" id="CM023477">
    <property type="protein sequence ID" value="KAH7936935.1"/>
    <property type="molecule type" value="Genomic_DNA"/>
</dbReference>
<evidence type="ECO:0000313" key="1">
    <source>
        <dbReference type="EMBL" id="KAH7936935.1"/>
    </source>
</evidence>
<name>A0ACB8C7W5_DERSI</name>
<accession>A0ACB8C7W5</accession>
<gene>
    <name evidence="1" type="ORF">HPB49_006445</name>
</gene>
<comment type="caution">
    <text evidence="1">The sequence shown here is derived from an EMBL/GenBank/DDBJ whole genome shotgun (WGS) entry which is preliminary data.</text>
</comment>
<reference evidence="1" key="1">
    <citation type="submission" date="2020-05" db="EMBL/GenBank/DDBJ databases">
        <title>Large-scale comparative analyses of tick genomes elucidate their genetic diversity and vector capacities.</title>
        <authorList>
            <person name="Jia N."/>
            <person name="Wang J."/>
            <person name="Shi W."/>
            <person name="Du L."/>
            <person name="Sun Y."/>
            <person name="Zhan W."/>
            <person name="Jiang J."/>
            <person name="Wang Q."/>
            <person name="Zhang B."/>
            <person name="Ji P."/>
            <person name="Sakyi L.B."/>
            <person name="Cui X."/>
            <person name="Yuan T."/>
            <person name="Jiang B."/>
            <person name="Yang W."/>
            <person name="Lam T.T.-Y."/>
            <person name="Chang Q."/>
            <person name="Ding S."/>
            <person name="Wang X."/>
            <person name="Zhu J."/>
            <person name="Ruan X."/>
            <person name="Zhao L."/>
            <person name="Wei J."/>
            <person name="Que T."/>
            <person name="Du C."/>
            <person name="Cheng J."/>
            <person name="Dai P."/>
            <person name="Han X."/>
            <person name="Huang E."/>
            <person name="Gao Y."/>
            <person name="Liu J."/>
            <person name="Shao H."/>
            <person name="Ye R."/>
            <person name="Li L."/>
            <person name="Wei W."/>
            <person name="Wang X."/>
            <person name="Wang C."/>
            <person name="Yang T."/>
            <person name="Huo Q."/>
            <person name="Li W."/>
            <person name="Guo W."/>
            <person name="Chen H."/>
            <person name="Zhou L."/>
            <person name="Ni X."/>
            <person name="Tian J."/>
            <person name="Zhou Y."/>
            <person name="Sheng Y."/>
            <person name="Liu T."/>
            <person name="Pan Y."/>
            <person name="Xia L."/>
            <person name="Li J."/>
            <person name="Zhao F."/>
            <person name="Cao W."/>
        </authorList>
    </citation>
    <scope>NUCLEOTIDE SEQUENCE</scope>
    <source>
        <strain evidence="1">Dsil-2018</strain>
    </source>
</reference>
<sequence length="230" mass="24848">MRQNRPGRGVVSAISVVGKQTAQFGQPSVVLRAPQVRERDMPANCVAFGCTSYYYGRGNTNFFRFPSAKVNAGRRSLWTAAVKRLNPDGTAWQPTVHSRICGAHFVTGRPSKFATHPDYVPTLFTYRKAGSDADVRRHNRASQRRESKRAATIASLNSQVDPTALPGNGQPAAVIQEAELPIDPSGSTAAPTEDMPEQEPLGNGDMQMNLTGQGTAPVTLQTSVIGKQLQ</sequence>
<evidence type="ECO:0000313" key="2">
    <source>
        <dbReference type="Proteomes" id="UP000821865"/>
    </source>
</evidence>
<dbReference type="Proteomes" id="UP000821865">
    <property type="component" value="Chromosome 8"/>
</dbReference>
<organism evidence="1 2">
    <name type="scientific">Dermacentor silvarum</name>
    <name type="common">Tick</name>
    <dbReference type="NCBI Taxonomy" id="543639"/>
    <lineage>
        <taxon>Eukaryota</taxon>
        <taxon>Metazoa</taxon>
        <taxon>Ecdysozoa</taxon>
        <taxon>Arthropoda</taxon>
        <taxon>Chelicerata</taxon>
        <taxon>Arachnida</taxon>
        <taxon>Acari</taxon>
        <taxon>Parasitiformes</taxon>
        <taxon>Ixodida</taxon>
        <taxon>Ixodoidea</taxon>
        <taxon>Ixodidae</taxon>
        <taxon>Rhipicephalinae</taxon>
        <taxon>Dermacentor</taxon>
    </lineage>
</organism>
<protein>
    <submittedName>
        <fullName evidence="1">Uncharacterized protein</fullName>
    </submittedName>
</protein>